<reference evidence="1 2" key="1">
    <citation type="journal article" date="2019" name="Emerg. Microbes Infect.">
        <title>Comprehensive subspecies identification of 175 nontuberculous mycobacteria species based on 7547 genomic profiles.</title>
        <authorList>
            <person name="Matsumoto Y."/>
            <person name="Kinjo T."/>
            <person name="Motooka D."/>
            <person name="Nabeya D."/>
            <person name="Jung N."/>
            <person name="Uechi K."/>
            <person name="Horii T."/>
            <person name="Iida T."/>
            <person name="Fujita J."/>
            <person name="Nakamura S."/>
        </authorList>
    </citation>
    <scope>NUCLEOTIDE SEQUENCE [LARGE SCALE GENOMIC DNA]</scope>
    <source>
        <strain evidence="1 2">JCM 15658</strain>
    </source>
</reference>
<proteinExistence type="predicted"/>
<keyword evidence="2" id="KW-1185">Reference proteome</keyword>
<evidence type="ECO:0008006" key="3">
    <source>
        <dbReference type="Google" id="ProtNLM"/>
    </source>
</evidence>
<protein>
    <recommendedName>
        <fullName evidence="3">Isoprenylcysteine carboxylmethyltransferase family protein</fullName>
    </recommendedName>
</protein>
<sequence>MYLGAVVMMIGTPPALDSLWGLAALVPGGLALRIRILDEEQLLREQLDGYDDYTRQVRYRLFPAVW</sequence>
<dbReference type="Proteomes" id="UP000466039">
    <property type="component" value="Chromosome"/>
</dbReference>
<evidence type="ECO:0000313" key="1">
    <source>
        <dbReference type="EMBL" id="BBZ59289.1"/>
    </source>
</evidence>
<dbReference type="PANTHER" id="PTHR43847">
    <property type="entry name" value="BLL3993 PROTEIN"/>
    <property type="match status" value="1"/>
</dbReference>
<accession>A0AAD1MWX8</accession>
<dbReference type="AlphaFoldDB" id="A0AAD1MWX8"/>
<dbReference type="InterPro" id="IPR052527">
    <property type="entry name" value="Metal_cation-efflux_comp"/>
</dbReference>
<dbReference type="PANTHER" id="PTHR43847:SF1">
    <property type="entry name" value="BLL3993 PROTEIN"/>
    <property type="match status" value="1"/>
</dbReference>
<evidence type="ECO:0000313" key="2">
    <source>
        <dbReference type="Proteomes" id="UP000466039"/>
    </source>
</evidence>
<gene>
    <name evidence="1" type="ORF">MMON_05900</name>
</gene>
<dbReference type="Gene3D" id="1.20.120.1630">
    <property type="match status" value="1"/>
</dbReference>
<dbReference type="EMBL" id="AP022617">
    <property type="protein sequence ID" value="BBZ59289.1"/>
    <property type="molecule type" value="Genomic_DNA"/>
</dbReference>
<name>A0AAD1MWX8_MYCMB</name>
<organism evidence="1 2">
    <name type="scientific">Mycolicibacterium monacense</name>
    <name type="common">Mycobacterium monacense</name>
    <dbReference type="NCBI Taxonomy" id="85693"/>
    <lineage>
        <taxon>Bacteria</taxon>
        <taxon>Bacillati</taxon>
        <taxon>Actinomycetota</taxon>
        <taxon>Actinomycetes</taxon>
        <taxon>Mycobacteriales</taxon>
        <taxon>Mycobacteriaceae</taxon>
        <taxon>Mycolicibacterium</taxon>
    </lineage>
</organism>